<organism evidence="6">
    <name type="scientific">Diaphorina citri</name>
    <name type="common">Asian citrus psyllid</name>
    <dbReference type="NCBI Taxonomy" id="121845"/>
    <lineage>
        <taxon>Eukaryota</taxon>
        <taxon>Metazoa</taxon>
        <taxon>Ecdysozoa</taxon>
        <taxon>Arthropoda</taxon>
        <taxon>Hexapoda</taxon>
        <taxon>Insecta</taxon>
        <taxon>Pterygota</taxon>
        <taxon>Neoptera</taxon>
        <taxon>Paraneoptera</taxon>
        <taxon>Hemiptera</taxon>
        <taxon>Sternorrhyncha</taxon>
        <taxon>Psylloidea</taxon>
        <taxon>Psyllidae</taxon>
        <taxon>Diaphorininae</taxon>
        <taxon>Diaphorina</taxon>
    </lineage>
</organism>
<feature type="domain" description="WIBG Mago-binding" evidence="4">
    <location>
        <begin position="14"/>
        <end position="40"/>
    </location>
</feature>
<dbReference type="OrthoDB" id="21625at2759"/>
<dbReference type="AlphaFoldDB" id="A0A1S3D6B8"/>
<dbReference type="GO" id="GO:1903259">
    <property type="term" value="P:exon-exon junction complex disassembly"/>
    <property type="evidence" value="ECO:0007669"/>
    <property type="project" value="InterPro"/>
</dbReference>
<keyword evidence="5" id="KW-1185">Reference proteome</keyword>
<gene>
    <name evidence="6 7 8" type="primary">LOC103512242</name>
</gene>
<feature type="region of interest" description="Disordered" evidence="3">
    <location>
        <begin position="49"/>
        <end position="145"/>
    </location>
</feature>
<dbReference type="PANTHER" id="PTHR22959">
    <property type="entry name" value="PYM PROTEIN"/>
    <property type="match status" value="1"/>
</dbReference>
<dbReference type="SMART" id="SM01273">
    <property type="entry name" value="Mago-bind"/>
    <property type="match status" value="1"/>
</dbReference>
<dbReference type="PaxDb" id="121845-A0A1S3D6B8"/>
<evidence type="ECO:0000256" key="3">
    <source>
        <dbReference type="SAM" id="MobiDB-lite"/>
    </source>
</evidence>
<dbReference type="STRING" id="121845.A0A1S3D6B8"/>
<dbReference type="RefSeq" id="XP_026681574.1">
    <property type="nucleotide sequence ID" value="XM_026825773.1"/>
</dbReference>
<dbReference type="GO" id="GO:0035145">
    <property type="term" value="C:exon-exon junction complex"/>
    <property type="evidence" value="ECO:0007669"/>
    <property type="project" value="TreeGrafter"/>
</dbReference>
<dbReference type="GeneID" id="103512242"/>
<reference evidence="6" key="1">
    <citation type="submission" date="2023-09" db="UniProtKB">
        <authorList>
            <consortium name="RefSeq"/>
        </authorList>
    </citation>
    <scope>IDENTIFICATION</scope>
</reference>
<evidence type="ECO:0000313" key="8">
    <source>
        <dbReference type="RefSeq" id="XP_026681575.1"/>
    </source>
</evidence>
<dbReference type="KEGG" id="dci:103512242"/>
<evidence type="ECO:0000256" key="1">
    <source>
        <dbReference type="ARBA" id="ARBA00009394"/>
    </source>
</evidence>
<dbReference type="SUPFAM" id="SSF101931">
    <property type="entry name" value="Pym (Within the bgcn gene intron protein, WIBG), N-terminal domain"/>
    <property type="match status" value="1"/>
</dbReference>
<comment type="similarity">
    <text evidence="1">Belongs to the pym family.</text>
</comment>
<evidence type="ECO:0000256" key="2">
    <source>
        <dbReference type="ARBA" id="ARBA00018898"/>
    </source>
</evidence>
<dbReference type="InterPro" id="IPR015362">
    <property type="entry name" value="WIBG_mago-bd"/>
</dbReference>
<dbReference type="Proteomes" id="UP000079169">
    <property type="component" value="Unplaced"/>
</dbReference>
<name>A0A1S3D6B8_DIACI</name>
<dbReference type="OMA" id="IPGCADS"/>
<accession>A0A1S3D6B8</accession>
<dbReference type="InterPro" id="IPR036348">
    <property type="entry name" value="WIBG_N_sf"/>
</dbReference>
<dbReference type="CTD" id="37780"/>
<dbReference type="Pfam" id="PF09282">
    <property type="entry name" value="Mago-bind"/>
    <property type="match status" value="1"/>
</dbReference>
<protein>
    <recommendedName>
        <fullName evidence="2">Partner of Y14 and mago</fullName>
    </recommendedName>
</protein>
<evidence type="ECO:0000259" key="4">
    <source>
        <dbReference type="SMART" id="SM01273"/>
    </source>
</evidence>
<evidence type="ECO:0000313" key="7">
    <source>
        <dbReference type="RefSeq" id="XP_026681574.1"/>
    </source>
</evidence>
<feature type="region of interest" description="Disordered" evidence="3">
    <location>
        <begin position="1"/>
        <end position="26"/>
    </location>
</feature>
<feature type="compositionally biased region" description="Polar residues" evidence="3">
    <location>
        <begin position="106"/>
        <end position="122"/>
    </location>
</feature>
<evidence type="ECO:0000313" key="5">
    <source>
        <dbReference type="Proteomes" id="UP000079169"/>
    </source>
</evidence>
<dbReference type="RefSeq" id="XP_008475214.1">
    <property type="nucleotide sequence ID" value="XM_008476992.3"/>
</dbReference>
<sequence length="212" mass="23442">MQASPQQNVIRDESGVYIQPSRRPDGTFRKAIRVKAGYVPQDEVPLYESKGKQFANRQAAQSIPIGLDPSHVKKPVNPQNPIPGLVILDADVKKKKKKKKPEDTPSAGNSSSGNAKTAQPKGQSKGAKKPPAPSELNFDNLSPEELEKRIKNLKKKVREIKTLEQKIESGEIKNPEKDQLEKLQRKPDLLSEIMALKLSLHGEEGEGEGKDD</sequence>
<dbReference type="InterPro" id="IPR039333">
    <property type="entry name" value="PYM1"/>
</dbReference>
<dbReference type="GO" id="GO:0003723">
    <property type="term" value="F:RNA binding"/>
    <property type="evidence" value="ECO:0007669"/>
    <property type="project" value="TreeGrafter"/>
</dbReference>
<dbReference type="PANTHER" id="PTHR22959:SF0">
    <property type="entry name" value="PARTNER OF Y14 AND MAGO"/>
    <property type="match status" value="1"/>
</dbReference>
<dbReference type="RefSeq" id="XP_026681575.1">
    <property type="nucleotide sequence ID" value="XM_026825774.1"/>
</dbReference>
<evidence type="ECO:0000313" key="6">
    <source>
        <dbReference type="RefSeq" id="XP_008475214.1"/>
    </source>
</evidence>
<proteinExistence type="inferred from homology"/>
<dbReference type="GO" id="GO:0005737">
    <property type="term" value="C:cytoplasm"/>
    <property type="evidence" value="ECO:0007669"/>
    <property type="project" value="TreeGrafter"/>
</dbReference>